<reference evidence="2 3" key="1">
    <citation type="journal article" date="2014" name="BMC Genomics">
        <title>Comparative genome sequencing reveals chemotype-specific gene clusters in the toxigenic black mold Stachybotrys.</title>
        <authorList>
            <person name="Semeiks J."/>
            <person name="Borek D."/>
            <person name="Otwinowski Z."/>
            <person name="Grishin N.V."/>
        </authorList>
    </citation>
    <scope>NUCLEOTIDE SEQUENCE [LARGE SCALE GENOMIC DNA]</scope>
    <source>
        <strain evidence="3">CBS 109288 / IBT 7711</strain>
    </source>
</reference>
<evidence type="ECO:0000313" key="2">
    <source>
        <dbReference type="EMBL" id="KEY73788.1"/>
    </source>
</evidence>
<dbReference type="HOGENOM" id="CLU_072359_0_0_1"/>
<keyword evidence="3" id="KW-1185">Reference proteome</keyword>
<dbReference type="Proteomes" id="UP000028045">
    <property type="component" value="Unassembled WGS sequence"/>
</dbReference>
<dbReference type="AlphaFoldDB" id="A0A084B8A9"/>
<name>A0A084B8A9_STACB</name>
<proteinExistence type="predicted"/>
<protein>
    <submittedName>
        <fullName evidence="2">Uncharacterized protein</fullName>
    </submittedName>
</protein>
<feature type="region of interest" description="Disordered" evidence="1">
    <location>
        <begin position="1"/>
        <end position="23"/>
    </location>
</feature>
<gene>
    <name evidence="2" type="ORF">S7711_03093</name>
</gene>
<sequence length="252" mass="27020">MSGGWNPVTGRDSTGGRPVAAPYGSPLPGAGQAYIPHFGGPANIFGLNPAFPPWQNITYGSTFIGAAPPNPYVHPSFQAPMIQTGAYTVPQGYAYQPNGAGNMLPRQTQPYPSIDPATPAAQMTNSTGGTGCEPGYNYFFPPEHTKIHVFRSTTAPWQLPAHSQITFAAYQVSSDMTLEKLLKGSGCNNPSPKKNFCYEIHNAGNGKWSKGMVVNGGDKDKMKKTLREVGWDSTRTGRPGEPPVVCLWFVKG</sequence>
<dbReference type="OrthoDB" id="10057496at2759"/>
<organism evidence="2 3">
    <name type="scientific">Stachybotrys chartarum (strain CBS 109288 / IBT 7711)</name>
    <name type="common">Toxic black mold</name>
    <name type="synonym">Stilbospora chartarum</name>
    <dbReference type="NCBI Taxonomy" id="1280523"/>
    <lineage>
        <taxon>Eukaryota</taxon>
        <taxon>Fungi</taxon>
        <taxon>Dikarya</taxon>
        <taxon>Ascomycota</taxon>
        <taxon>Pezizomycotina</taxon>
        <taxon>Sordariomycetes</taxon>
        <taxon>Hypocreomycetidae</taxon>
        <taxon>Hypocreales</taxon>
        <taxon>Stachybotryaceae</taxon>
        <taxon>Stachybotrys</taxon>
    </lineage>
</organism>
<accession>A0A084B8A9</accession>
<dbReference type="EMBL" id="KL647752">
    <property type="protein sequence ID" value="KEY73788.1"/>
    <property type="molecule type" value="Genomic_DNA"/>
</dbReference>
<evidence type="ECO:0000256" key="1">
    <source>
        <dbReference type="SAM" id="MobiDB-lite"/>
    </source>
</evidence>
<evidence type="ECO:0000313" key="3">
    <source>
        <dbReference type="Proteomes" id="UP000028045"/>
    </source>
</evidence>